<keyword evidence="2" id="KW-0132">Cell division</keyword>
<evidence type="ECO:0000313" key="5">
    <source>
        <dbReference type="EMBL" id="OGC85263.1"/>
    </source>
</evidence>
<organism evidence="5 6">
    <name type="scientific">Candidatus Adlerbacteria bacterium RIFCSPHIGHO2_12_FULL_53_18</name>
    <dbReference type="NCBI Taxonomy" id="1797242"/>
    <lineage>
        <taxon>Bacteria</taxon>
        <taxon>Candidatus Adleribacteriota</taxon>
    </lineage>
</organism>
<dbReference type="Proteomes" id="UP000178091">
    <property type="component" value="Unassembled WGS sequence"/>
</dbReference>
<dbReference type="InterPro" id="IPR036388">
    <property type="entry name" value="WH-like_DNA-bd_sf"/>
</dbReference>
<evidence type="ECO:0008006" key="7">
    <source>
        <dbReference type="Google" id="ProtNLM"/>
    </source>
</evidence>
<dbReference type="PANTHER" id="PTHR34298:SF2">
    <property type="entry name" value="SEGREGATION AND CONDENSATION PROTEIN B"/>
    <property type="match status" value="1"/>
</dbReference>
<keyword evidence="4" id="KW-0131">Cell cycle</keyword>
<dbReference type="Gene3D" id="1.10.10.10">
    <property type="entry name" value="Winged helix-like DNA-binding domain superfamily/Winged helix DNA-binding domain"/>
    <property type="match status" value="2"/>
</dbReference>
<dbReference type="GO" id="GO:0051304">
    <property type="term" value="P:chromosome separation"/>
    <property type="evidence" value="ECO:0007669"/>
    <property type="project" value="InterPro"/>
</dbReference>
<accession>A0A1F4XVY5</accession>
<dbReference type="SUPFAM" id="SSF46785">
    <property type="entry name" value="Winged helix' DNA-binding domain"/>
    <property type="match status" value="2"/>
</dbReference>
<proteinExistence type="predicted"/>
<dbReference type="GO" id="GO:0051301">
    <property type="term" value="P:cell division"/>
    <property type="evidence" value="ECO:0007669"/>
    <property type="project" value="UniProtKB-KW"/>
</dbReference>
<evidence type="ECO:0000256" key="3">
    <source>
        <dbReference type="ARBA" id="ARBA00022829"/>
    </source>
</evidence>
<protein>
    <recommendedName>
        <fullName evidence="7">SMC-Scp complex subunit ScpB</fullName>
    </recommendedName>
</protein>
<keyword evidence="3" id="KW-0159">Chromosome partition</keyword>
<reference evidence="5 6" key="1">
    <citation type="journal article" date="2016" name="Nat. Commun.">
        <title>Thousands of microbial genomes shed light on interconnected biogeochemical processes in an aquifer system.</title>
        <authorList>
            <person name="Anantharaman K."/>
            <person name="Brown C.T."/>
            <person name="Hug L.A."/>
            <person name="Sharon I."/>
            <person name="Castelle C.J."/>
            <person name="Probst A.J."/>
            <person name="Thomas B.C."/>
            <person name="Singh A."/>
            <person name="Wilkins M.J."/>
            <person name="Karaoz U."/>
            <person name="Brodie E.L."/>
            <person name="Williams K.H."/>
            <person name="Hubbard S.S."/>
            <person name="Banfield J.F."/>
        </authorList>
    </citation>
    <scope>NUCLEOTIDE SEQUENCE [LARGE SCALE GENOMIC DNA]</scope>
</reference>
<dbReference type="EMBL" id="MEWW01000001">
    <property type="protein sequence ID" value="OGC85263.1"/>
    <property type="molecule type" value="Genomic_DNA"/>
</dbReference>
<dbReference type="Pfam" id="PF04079">
    <property type="entry name" value="SMC_ScpB"/>
    <property type="match status" value="1"/>
</dbReference>
<evidence type="ECO:0000313" key="6">
    <source>
        <dbReference type="Proteomes" id="UP000178091"/>
    </source>
</evidence>
<evidence type="ECO:0000256" key="4">
    <source>
        <dbReference type="ARBA" id="ARBA00023306"/>
    </source>
</evidence>
<dbReference type="AlphaFoldDB" id="A0A1F4XVY5"/>
<keyword evidence="1" id="KW-0963">Cytoplasm</keyword>
<evidence type="ECO:0000256" key="1">
    <source>
        <dbReference type="ARBA" id="ARBA00022490"/>
    </source>
</evidence>
<comment type="caution">
    <text evidence="5">The sequence shown here is derived from an EMBL/GenBank/DDBJ whole genome shotgun (WGS) entry which is preliminary data.</text>
</comment>
<dbReference type="InterPro" id="IPR036390">
    <property type="entry name" value="WH_DNA-bd_sf"/>
</dbReference>
<gene>
    <name evidence="5" type="ORF">A3F55_00655</name>
</gene>
<sequence>MNDKELAQQIEALLFALGRPLGRKELAAMLGVETRAVELALAELGSQSGRGVVCVDDGKEVELRAAPEAAKLIERVRKEEFAREIGRAGSEALAAVLYRGPLTRSEIDFIRGVNSSQTIRTLLMRGLLRRIPNPKDERSFLYEPTTELMAQLGIAHQDELPDYAEVQGKLAALEDAYKQAEV</sequence>
<dbReference type="InterPro" id="IPR005234">
    <property type="entry name" value="ScpB_csome_segregation"/>
</dbReference>
<name>A0A1F4XVY5_9BACT</name>
<dbReference type="PANTHER" id="PTHR34298">
    <property type="entry name" value="SEGREGATION AND CONDENSATION PROTEIN B"/>
    <property type="match status" value="1"/>
</dbReference>
<evidence type="ECO:0000256" key="2">
    <source>
        <dbReference type="ARBA" id="ARBA00022618"/>
    </source>
</evidence>